<evidence type="ECO:0000256" key="1">
    <source>
        <dbReference type="SAM" id="MobiDB-lite"/>
    </source>
</evidence>
<accession>A0A7R8ZMJ3</accession>
<feature type="compositionally biased region" description="Polar residues" evidence="1">
    <location>
        <begin position="7"/>
        <end position="17"/>
    </location>
</feature>
<dbReference type="EMBL" id="OB661026">
    <property type="protein sequence ID" value="CAD7227076.1"/>
    <property type="molecule type" value="Genomic_DNA"/>
</dbReference>
<proteinExistence type="predicted"/>
<sequence length="759" mass="84521">MPLNAPDTFSTKSSLFDVSSGRGGASVEKESRYHSRAPTVDVNPLRSKDSIGEPLEPLTDQNDPEKINPLNLASKAAVMHFPKKTGEKDKCCGCIPIPQCCQGAQKKEEGTSGPTPGGYGSKSSKASAKRDQDFSTTKDNQQRSKLSSFTPRNRDPLELGDDVYVEIPRLGDSDRRDSIFVRLVNEPAKVGNREEDGGDEPTTRTNSGAEEKTMGAGLKFRKIRKKRKIKLRNLQESLTSPPPPSPPPDLQKVVSNGQDLHVYAIPKKPVKNAIESLGQRGAQHLGQRGAKHLRELDADNLKDSAPFCCPLFCCGGEAAPAIEQPAEEEEEKPVQTVRSEPAARSKEAAALVKPSKSRNWTREKAEEEEVEEEPEDEKEPSRESKPKQVKSGKSKPRREPTVSKHSKRSGHQKVASDRVQKLNRGGATRDQVLVSNVLTAPLQLKPPEHYGVHISPSNWKRQGSPPNWKVSKVPVSSGKYPVTRGGFAKKSPFAREPSMVFTPVPLVNYGKAEHNTKTVVKSLSTAVEKPKKEETTVHICSKCAKPRHGAGHSALRMKSGNVADDAGKPNSAECQCMKRTGSGTEEAGEDGLQNLSWKTRSVETMRYPPKKENLTKNTHLGIPRDSWIADRREKIPDLAPTNADDKKGIPHLGHFSISWKNIVEELERKESAPCGVKKKAPPHLGYFSLDWKNTWRVYEARKLLQQEERTRLSSLYREASSTRRRKLETRKEWVRRFTTWCRRWEKNRHQTSDASESSD</sequence>
<feature type="region of interest" description="Disordered" evidence="1">
    <location>
        <begin position="105"/>
        <end position="252"/>
    </location>
</feature>
<feature type="compositionally biased region" description="Basic residues" evidence="1">
    <location>
        <begin position="387"/>
        <end position="396"/>
    </location>
</feature>
<organism evidence="2">
    <name type="scientific">Cyprideis torosa</name>
    <dbReference type="NCBI Taxonomy" id="163714"/>
    <lineage>
        <taxon>Eukaryota</taxon>
        <taxon>Metazoa</taxon>
        <taxon>Ecdysozoa</taxon>
        <taxon>Arthropoda</taxon>
        <taxon>Crustacea</taxon>
        <taxon>Oligostraca</taxon>
        <taxon>Ostracoda</taxon>
        <taxon>Podocopa</taxon>
        <taxon>Podocopida</taxon>
        <taxon>Cytherocopina</taxon>
        <taxon>Cytheroidea</taxon>
        <taxon>Cytherideidae</taxon>
        <taxon>Cyprideis</taxon>
    </lineage>
</organism>
<protein>
    <submittedName>
        <fullName evidence="2">Uncharacterized protein</fullName>
    </submittedName>
</protein>
<dbReference type="AlphaFoldDB" id="A0A7R8ZMJ3"/>
<feature type="compositionally biased region" description="Polar residues" evidence="1">
    <location>
        <begin position="134"/>
        <end position="151"/>
    </location>
</feature>
<name>A0A7R8ZMJ3_9CRUS</name>
<gene>
    <name evidence="2" type="ORF">CTOB1V02_LOCUS4985</name>
</gene>
<reference evidence="2" key="1">
    <citation type="submission" date="2020-11" db="EMBL/GenBank/DDBJ databases">
        <authorList>
            <person name="Tran Van P."/>
        </authorList>
    </citation>
    <scope>NUCLEOTIDE SEQUENCE</scope>
</reference>
<feature type="region of interest" description="Disordered" evidence="1">
    <location>
        <begin position="1"/>
        <end position="67"/>
    </location>
</feature>
<feature type="compositionally biased region" description="Pro residues" evidence="1">
    <location>
        <begin position="240"/>
        <end position="249"/>
    </location>
</feature>
<feature type="region of interest" description="Disordered" evidence="1">
    <location>
        <begin position="456"/>
        <end position="476"/>
    </location>
</feature>
<evidence type="ECO:0000313" key="2">
    <source>
        <dbReference type="EMBL" id="CAD7227076.1"/>
    </source>
</evidence>
<feature type="compositionally biased region" description="Polar residues" evidence="1">
    <location>
        <begin position="456"/>
        <end position="465"/>
    </location>
</feature>
<feature type="compositionally biased region" description="Basic and acidic residues" evidence="1">
    <location>
        <begin position="169"/>
        <end position="179"/>
    </location>
</feature>
<feature type="compositionally biased region" description="Basic residues" evidence="1">
    <location>
        <begin position="219"/>
        <end position="231"/>
    </location>
</feature>
<feature type="compositionally biased region" description="Acidic residues" evidence="1">
    <location>
        <begin position="366"/>
        <end position="378"/>
    </location>
</feature>
<feature type="region of interest" description="Disordered" evidence="1">
    <location>
        <begin position="323"/>
        <end position="429"/>
    </location>
</feature>